<dbReference type="AlphaFoldDB" id="A0A9D4IKF3"/>
<sequence>METKLNDCKKELGFAELVQFISCTLHVVHNAFKNGIYVYGEDAEQLAVDIFQWFKSHTCQREDFQETLAELGLGDKMFVRHVKCRCLTLVPALQRILRNWKAVCKYYITDLPAMSKNNHTESNLRKNIILKMCI</sequence>
<reference evidence="1" key="2">
    <citation type="submission" date="2020-11" db="EMBL/GenBank/DDBJ databases">
        <authorList>
            <person name="McCartney M.A."/>
            <person name="Auch B."/>
            <person name="Kono T."/>
            <person name="Mallez S."/>
            <person name="Becker A."/>
            <person name="Gohl D.M."/>
            <person name="Silverstein K.A.T."/>
            <person name="Koren S."/>
            <person name="Bechman K.B."/>
            <person name="Herman A."/>
            <person name="Abrahante J.E."/>
            <person name="Garbe J."/>
        </authorList>
    </citation>
    <scope>NUCLEOTIDE SEQUENCE</scope>
    <source>
        <strain evidence="1">Duluth1</strain>
        <tissue evidence="1">Whole animal</tissue>
    </source>
</reference>
<accession>A0A9D4IKF3</accession>
<dbReference type="Proteomes" id="UP000828390">
    <property type="component" value="Unassembled WGS sequence"/>
</dbReference>
<evidence type="ECO:0008006" key="3">
    <source>
        <dbReference type="Google" id="ProtNLM"/>
    </source>
</evidence>
<gene>
    <name evidence="1" type="ORF">DPMN_179053</name>
</gene>
<keyword evidence="2" id="KW-1185">Reference proteome</keyword>
<dbReference type="PANTHER" id="PTHR37162">
    <property type="entry name" value="HAT FAMILY DIMERISATION DOMAINCONTAINING PROTEIN-RELATED"/>
    <property type="match status" value="1"/>
</dbReference>
<dbReference type="EMBL" id="JAIWYP010000009">
    <property type="protein sequence ID" value="KAH3777605.1"/>
    <property type="molecule type" value="Genomic_DNA"/>
</dbReference>
<organism evidence="1 2">
    <name type="scientific">Dreissena polymorpha</name>
    <name type="common">Zebra mussel</name>
    <name type="synonym">Mytilus polymorpha</name>
    <dbReference type="NCBI Taxonomy" id="45954"/>
    <lineage>
        <taxon>Eukaryota</taxon>
        <taxon>Metazoa</taxon>
        <taxon>Spiralia</taxon>
        <taxon>Lophotrochozoa</taxon>
        <taxon>Mollusca</taxon>
        <taxon>Bivalvia</taxon>
        <taxon>Autobranchia</taxon>
        <taxon>Heteroconchia</taxon>
        <taxon>Euheterodonta</taxon>
        <taxon>Imparidentia</taxon>
        <taxon>Neoheterodontei</taxon>
        <taxon>Myida</taxon>
        <taxon>Dreissenoidea</taxon>
        <taxon>Dreissenidae</taxon>
        <taxon>Dreissena</taxon>
    </lineage>
</organism>
<name>A0A9D4IKF3_DREPO</name>
<evidence type="ECO:0000313" key="2">
    <source>
        <dbReference type="Proteomes" id="UP000828390"/>
    </source>
</evidence>
<comment type="caution">
    <text evidence="1">The sequence shown here is derived from an EMBL/GenBank/DDBJ whole genome shotgun (WGS) entry which is preliminary data.</text>
</comment>
<dbReference type="PANTHER" id="PTHR37162:SF1">
    <property type="entry name" value="BED-TYPE DOMAIN-CONTAINING PROTEIN"/>
    <property type="match status" value="1"/>
</dbReference>
<protein>
    <recommendedName>
        <fullName evidence="3">Transposase</fullName>
    </recommendedName>
</protein>
<reference evidence="1" key="1">
    <citation type="journal article" date="2019" name="bioRxiv">
        <title>The Genome of the Zebra Mussel, Dreissena polymorpha: A Resource for Invasive Species Research.</title>
        <authorList>
            <person name="McCartney M.A."/>
            <person name="Auch B."/>
            <person name="Kono T."/>
            <person name="Mallez S."/>
            <person name="Zhang Y."/>
            <person name="Obille A."/>
            <person name="Becker A."/>
            <person name="Abrahante J.E."/>
            <person name="Garbe J."/>
            <person name="Badalamenti J.P."/>
            <person name="Herman A."/>
            <person name="Mangelson H."/>
            <person name="Liachko I."/>
            <person name="Sullivan S."/>
            <person name="Sone E.D."/>
            <person name="Koren S."/>
            <person name="Silverstein K.A.T."/>
            <person name="Beckman K.B."/>
            <person name="Gohl D.M."/>
        </authorList>
    </citation>
    <scope>NUCLEOTIDE SEQUENCE</scope>
    <source>
        <strain evidence="1">Duluth1</strain>
        <tissue evidence="1">Whole animal</tissue>
    </source>
</reference>
<evidence type="ECO:0000313" key="1">
    <source>
        <dbReference type="EMBL" id="KAH3777605.1"/>
    </source>
</evidence>
<proteinExistence type="predicted"/>